<dbReference type="KEGG" id="xbc:ELE36_19850"/>
<dbReference type="SUPFAM" id="SSF53448">
    <property type="entry name" value="Nucleotide-diphospho-sugar transferases"/>
    <property type="match status" value="1"/>
</dbReference>
<reference evidence="2 3" key="1">
    <citation type="submission" date="2019-01" db="EMBL/GenBank/DDBJ databases">
        <title>Pseudolysobacter antarctica gen. nov., sp. nov., isolated from Fildes Peninsula, Antarctica.</title>
        <authorList>
            <person name="Wei Z."/>
            <person name="Peng F."/>
        </authorList>
    </citation>
    <scope>NUCLEOTIDE SEQUENCE [LARGE SCALE GENOMIC DNA]</scope>
    <source>
        <strain evidence="2 3">AQ6-296</strain>
    </source>
</reference>
<evidence type="ECO:0000313" key="3">
    <source>
        <dbReference type="Proteomes" id="UP000291562"/>
    </source>
</evidence>
<dbReference type="OrthoDB" id="9804335at2"/>
<dbReference type="InterPro" id="IPR029044">
    <property type="entry name" value="Nucleotide-diphossugar_trans"/>
</dbReference>
<name>A0A411HPL0_9GAMM</name>
<dbReference type="RefSeq" id="WP_129836394.1">
    <property type="nucleotide sequence ID" value="NZ_CP035704.1"/>
</dbReference>
<dbReference type="InterPro" id="IPR050256">
    <property type="entry name" value="Glycosyltransferase_2"/>
</dbReference>
<dbReference type="InterPro" id="IPR001173">
    <property type="entry name" value="Glyco_trans_2-like"/>
</dbReference>
<evidence type="ECO:0000259" key="1">
    <source>
        <dbReference type="Pfam" id="PF00535"/>
    </source>
</evidence>
<dbReference type="Proteomes" id="UP000291562">
    <property type="component" value="Chromosome"/>
</dbReference>
<accession>A0A411HPL0</accession>
<proteinExistence type="predicted"/>
<dbReference type="PANTHER" id="PTHR48090:SF7">
    <property type="entry name" value="RFBJ PROTEIN"/>
    <property type="match status" value="1"/>
</dbReference>
<dbReference type="Pfam" id="PF00535">
    <property type="entry name" value="Glycos_transf_2"/>
    <property type="match status" value="1"/>
</dbReference>
<protein>
    <submittedName>
        <fullName evidence="2">Glycosyltransferase family 2 protein</fullName>
    </submittedName>
</protein>
<evidence type="ECO:0000313" key="2">
    <source>
        <dbReference type="EMBL" id="QBB72438.1"/>
    </source>
</evidence>
<feature type="domain" description="Glycosyltransferase 2-like" evidence="1">
    <location>
        <begin position="14"/>
        <end position="131"/>
    </location>
</feature>
<keyword evidence="2" id="KW-0808">Transferase</keyword>
<dbReference type="PANTHER" id="PTHR48090">
    <property type="entry name" value="UNDECAPRENYL-PHOSPHATE 4-DEOXY-4-FORMAMIDO-L-ARABINOSE TRANSFERASE-RELATED"/>
    <property type="match status" value="1"/>
</dbReference>
<dbReference type="AlphaFoldDB" id="A0A411HPL0"/>
<dbReference type="CDD" id="cd04179">
    <property type="entry name" value="DPM_DPG-synthase_like"/>
    <property type="match status" value="1"/>
</dbReference>
<dbReference type="GO" id="GO:0016740">
    <property type="term" value="F:transferase activity"/>
    <property type="evidence" value="ECO:0007669"/>
    <property type="project" value="UniProtKB-KW"/>
</dbReference>
<sequence>MPDLSAQPAGQQAVVIPALNEEIAIRAVVSAALTHCATVIVIDDGSSDNTLAQIADLPVTLIKHATPQGKAQALLEGFGAALNLGCSGVVTMDGDGQHSADDIPRLLAVAAQYPRHVVIGARLRGRDNAPGGRRFGNDVADWFVSWTAGQAIVDSQSGQRYYPREVLELAKNLPHSGFVFESEILIEAAEHGIRTVSVAIESRYQDGRRASHFRPFADVMRITRMISWRLATGGFRPGNYLRARREPPIVVE</sequence>
<gene>
    <name evidence="2" type="ORF">ELE36_19850</name>
</gene>
<dbReference type="Gene3D" id="3.90.550.10">
    <property type="entry name" value="Spore Coat Polysaccharide Biosynthesis Protein SpsA, Chain A"/>
    <property type="match status" value="1"/>
</dbReference>
<keyword evidence="3" id="KW-1185">Reference proteome</keyword>
<organism evidence="2 3">
    <name type="scientific">Pseudolysobacter antarcticus</name>
    <dbReference type="NCBI Taxonomy" id="2511995"/>
    <lineage>
        <taxon>Bacteria</taxon>
        <taxon>Pseudomonadati</taxon>
        <taxon>Pseudomonadota</taxon>
        <taxon>Gammaproteobacteria</taxon>
        <taxon>Lysobacterales</taxon>
        <taxon>Rhodanobacteraceae</taxon>
        <taxon>Pseudolysobacter</taxon>
    </lineage>
</organism>
<dbReference type="EMBL" id="CP035704">
    <property type="protein sequence ID" value="QBB72438.1"/>
    <property type="molecule type" value="Genomic_DNA"/>
</dbReference>